<feature type="compositionally biased region" description="Acidic residues" evidence="1">
    <location>
        <begin position="64"/>
        <end position="73"/>
    </location>
</feature>
<evidence type="ECO:0000313" key="2">
    <source>
        <dbReference type="EMBL" id="GAA3027268.1"/>
    </source>
</evidence>
<proteinExistence type="predicted"/>
<organism evidence="2 3">
    <name type="scientific">Streptosporangium longisporum</name>
    <dbReference type="NCBI Taxonomy" id="46187"/>
    <lineage>
        <taxon>Bacteria</taxon>
        <taxon>Bacillati</taxon>
        <taxon>Actinomycetota</taxon>
        <taxon>Actinomycetes</taxon>
        <taxon>Streptosporangiales</taxon>
        <taxon>Streptosporangiaceae</taxon>
        <taxon>Streptosporangium</taxon>
    </lineage>
</organism>
<protein>
    <submittedName>
        <fullName evidence="2">Uncharacterized protein</fullName>
    </submittedName>
</protein>
<dbReference type="EMBL" id="BAAAWD010000016">
    <property type="protein sequence ID" value="GAA3027268.1"/>
    <property type="molecule type" value="Genomic_DNA"/>
</dbReference>
<comment type="caution">
    <text evidence="2">The sequence shown here is derived from an EMBL/GenBank/DDBJ whole genome shotgun (WGS) entry which is preliminary data.</text>
</comment>
<dbReference type="RefSeq" id="WP_344901944.1">
    <property type="nucleotide sequence ID" value="NZ_BAAAWD010000016.1"/>
</dbReference>
<keyword evidence="3" id="KW-1185">Reference proteome</keyword>
<sequence>MSGWIVLAEVFPTFAVAQEHLPGKHDQKSHGSWARKQAGEKPAGRASAARRSDDDATRSREESTWDPDTDPQEVEGMIIDLVMVLDPSKDDDPLLLQAQQWLDQVRSSRDPSTWPTPAELAAFGHTDGATTWPGKIVMAQRGSIPSADDSESKPEASSVKVGDDVELPDGMSGRVVAIAYGQAAVMRYDGDPDVIPLGDRAPKEPKGKPVKARPYEGRAKPKHIGVEDWSDKGDLIGDRPAASGGRDQRLANIWKEQGFDGLPRAVSDEELDADIAAGGIEMFRGLTGSSGRPYAEQFINGDEHFPGLGVFGNGTYTSPAAYFAATYAVTDGRGSMMRMALRSDARVIDYDKLPEAAQESENAVTDRRIADAMTDPGRLASMLGYDAIRVSHIKPHQYVILNRTAVSVSTDVKDVQG</sequence>
<dbReference type="Proteomes" id="UP001499930">
    <property type="component" value="Unassembled WGS sequence"/>
</dbReference>
<accession>A0ABP6L3Z4</accession>
<feature type="compositionally biased region" description="Basic and acidic residues" evidence="1">
    <location>
        <begin position="50"/>
        <end position="63"/>
    </location>
</feature>
<evidence type="ECO:0000256" key="1">
    <source>
        <dbReference type="SAM" id="MobiDB-lite"/>
    </source>
</evidence>
<reference evidence="3" key="1">
    <citation type="journal article" date="2019" name="Int. J. Syst. Evol. Microbiol.">
        <title>The Global Catalogue of Microorganisms (GCM) 10K type strain sequencing project: providing services to taxonomists for standard genome sequencing and annotation.</title>
        <authorList>
            <consortium name="The Broad Institute Genomics Platform"/>
            <consortium name="The Broad Institute Genome Sequencing Center for Infectious Disease"/>
            <person name="Wu L."/>
            <person name="Ma J."/>
        </authorList>
    </citation>
    <scope>NUCLEOTIDE SEQUENCE [LARGE SCALE GENOMIC DNA]</scope>
    <source>
        <strain evidence="3">JCM 3106</strain>
    </source>
</reference>
<evidence type="ECO:0000313" key="3">
    <source>
        <dbReference type="Proteomes" id="UP001499930"/>
    </source>
</evidence>
<feature type="region of interest" description="Disordered" evidence="1">
    <location>
        <begin position="143"/>
        <end position="165"/>
    </location>
</feature>
<gene>
    <name evidence="2" type="ORF">GCM10017559_61720</name>
</gene>
<name>A0ABP6L3Z4_9ACTN</name>
<feature type="region of interest" description="Disordered" evidence="1">
    <location>
        <begin position="21"/>
        <end position="74"/>
    </location>
</feature>